<feature type="binding site" evidence="4">
    <location>
        <position position="229"/>
    </location>
    <ligand>
        <name>substrate</name>
    </ligand>
</feature>
<dbReference type="InterPro" id="IPR023631">
    <property type="entry name" value="Amidase_dom"/>
</dbReference>
<dbReference type="GeneID" id="34518520"/>
<dbReference type="HOGENOM" id="CLU_009600_9_2_1"/>
<dbReference type="Gene3D" id="3.90.1300.10">
    <property type="entry name" value="Amidase signature (AS) domain"/>
    <property type="match status" value="1"/>
</dbReference>
<evidence type="ECO:0000256" key="3">
    <source>
        <dbReference type="PIRSR" id="PIRSR001221-1"/>
    </source>
</evidence>
<feature type="domain" description="Amidase" evidence="5">
    <location>
        <begin position="96"/>
        <end position="556"/>
    </location>
</feature>
<dbReference type="GO" id="GO:0016787">
    <property type="term" value="F:hydrolase activity"/>
    <property type="evidence" value="ECO:0007669"/>
    <property type="project" value="UniProtKB-KW"/>
</dbReference>
<evidence type="ECO:0000256" key="2">
    <source>
        <dbReference type="ARBA" id="ARBA00022801"/>
    </source>
</evidence>
<evidence type="ECO:0000313" key="7">
    <source>
        <dbReference type="Proteomes" id="UP000019384"/>
    </source>
</evidence>
<evidence type="ECO:0000256" key="4">
    <source>
        <dbReference type="PIRSR" id="PIRSR001221-2"/>
    </source>
</evidence>
<dbReference type="PANTHER" id="PTHR46072">
    <property type="entry name" value="AMIDASE-RELATED-RELATED"/>
    <property type="match status" value="1"/>
</dbReference>
<dbReference type="STRING" id="1382522.W6MTL8"/>
<dbReference type="AlphaFoldDB" id="W6MTL8"/>
<dbReference type="OrthoDB" id="6428749at2759"/>
<sequence>MTFFFTSVSLASKVVNLFSREKYYDKAAAKKKATRDLIPEKWRLPADLYPTDPMANVLDIPRTCGILTEKEQDITENYTAAEMLVKLSSGEFTSVEVTTAFCKRAAIATQLTDCCTELMFDLALARAKECDDYLAETGKVLGPLHGLPISIKDSFHVPGFDSTIGYVSFIGNKSLFDDYSALCKLLLAQGAVFYVKTNIPQTLMAGESVNNVWGRTLNPNNIGLCAGGSSGGEGALSKMRGSILGVGTDIGGSIRIPALCNGVYGFRPTIGRVPYGGQQSPSTTLSGRPDGTLCGLTAVAGPLTNDCDDMKVFFKAVIEGQPWKYDGTAKCVPFDRSFDSWTGKEKLKIGVVLEDKAIPIHPNIKKTILESAAKLKAAGHEVIIFDESPDIWRGWQISSSLFRYDGNYSMSYNIISSGEPPIQEISTFHFPPNKLPDLVSLTRAKAKLVLEWRNFFTNQNLDVLMCAAAPCSAPVHGDFLDAPYTTIWNMCDFPSVVMPVGKPLAADDDFSEYPITKDPSVKTFEHCVAPWKPDQMVGGIPHVQFVARDFEDEKLLACCSILDKVLH</sequence>
<dbReference type="Pfam" id="PF01425">
    <property type="entry name" value="Amidase"/>
    <property type="match status" value="1"/>
</dbReference>
<reference evidence="6" key="2">
    <citation type="submission" date="2014-02" db="EMBL/GenBank/DDBJ databases">
        <title>Complete DNA sequence of /Kuraishia capsulata/ illustrates novel genomic features among budding yeasts (/Saccharomycotina/).</title>
        <authorList>
            <person name="Morales L."/>
            <person name="Noel B."/>
            <person name="Porcel B."/>
            <person name="Marcet-Houben M."/>
            <person name="Hullo M-F."/>
            <person name="Sacerdot C."/>
            <person name="Tekaia F."/>
            <person name="Leh-Louis V."/>
            <person name="Despons L."/>
            <person name="Khanna V."/>
            <person name="Aury J-M."/>
            <person name="Barbe V."/>
            <person name="Couloux A."/>
            <person name="Labadie K."/>
            <person name="Pelletier E."/>
            <person name="Souciet J-L."/>
            <person name="Boekhout T."/>
            <person name="Gabaldon T."/>
            <person name="Wincker P."/>
            <person name="Dujon B."/>
        </authorList>
    </citation>
    <scope>NUCLEOTIDE SEQUENCE</scope>
    <source>
        <strain evidence="6">CBS 1993</strain>
    </source>
</reference>
<dbReference type="EMBL" id="HG793125">
    <property type="protein sequence ID" value="CDK25120.1"/>
    <property type="molecule type" value="Genomic_DNA"/>
</dbReference>
<evidence type="ECO:0000256" key="1">
    <source>
        <dbReference type="ARBA" id="ARBA00009199"/>
    </source>
</evidence>
<feature type="binding site" evidence="4">
    <location>
        <begin position="250"/>
        <end position="253"/>
    </location>
    <ligand>
        <name>substrate</name>
    </ligand>
</feature>
<keyword evidence="2" id="KW-0378">Hydrolase</keyword>
<dbReference type="PIRSF" id="PIRSF001221">
    <property type="entry name" value="Amidase_fungi"/>
    <property type="match status" value="1"/>
</dbReference>
<dbReference type="SUPFAM" id="SSF75304">
    <property type="entry name" value="Amidase signature (AS) enzymes"/>
    <property type="match status" value="1"/>
</dbReference>
<dbReference type="InterPro" id="IPR036928">
    <property type="entry name" value="AS_sf"/>
</dbReference>
<feature type="binding site" evidence="4">
    <location>
        <position position="203"/>
    </location>
    <ligand>
        <name>substrate</name>
    </ligand>
</feature>
<keyword evidence="7" id="KW-1185">Reference proteome</keyword>
<dbReference type="PANTHER" id="PTHR46072:SF5">
    <property type="entry name" value="GENERAL AMIDASE-C"/>
    <property type="match status" value="1"/>
</dbReference>
<accession>W6MTL8</accession>
<organism evidence="6 7">
    <name type="scientific">Kuraishia capsulata CBS 1993</name>
    <dbReference type="NCBI Taxonomy" id="1382522"/>
    <lineage>
        <taxon>Eukaryota</taxon>
        <taxon>Fungi</taxon>
        <taxon>Dikarya</taxon>
        <taxon>Ascomycota</taxon>
        <taxon>Saccharomycotina</taxon>
        <taxon>Pichiomycetes</taxon>
        <taxon>Pichiales</taxon>
        <taxon>Pichiaceae</taxon>
        <taxon>Kuraishia</taxon>
    </lineage>
</organism>
<dbReference type="RefSeq" id="XP_022457132.1">
    <property type="nucleotide sequence ID" value="XM_022605689.1"/>
</dbReference>
<comment type="similarity">
    <text evidence="1">Belongs to the amidase family.</text>
</comment>
<name>W6MTL8_9ASCO</name>
<feature type="active site" description="Acyl-ester intermediate" evidence="3">
    <location>
        <position position="253"/>
    </location>
</feature>
<feature type="active site" description="Charge relay system" evidence="3">
    <location>
        <position position="229"/>
    </location>
</feature>
<protein>
    <recommendedName>
        <fullName evidence="5">Amidase domain-containing protein</fullName>
    </recommendedName>
</protein>
<gene>
    <name evidence="6" type="ORF">KUCA_T00001087001</name>
</gene>
<reference evidence="6" key="1">
    <citation type="submission" date="2013-12" db="EMBL/GenBank/DDBJ databases">
        <authorList>
            <person name="Genoscope - CEA"/>
        </authorList>
    </citation>
    <scope>NUCLEOTIDE SEQUENCE</scope>
    <source>
        <strain evidence="6">CBS 1993</strain>
    </source>
</reference>
<evidence type="ECO:0000259" key="5">
    <source>
        <dbReference type="Pfam" id="PF01425"/>
    </source>
</evidence>
<proteinExistence type="inferred from homology"/>
<feature type="active site" description="Charge relay system" evidence="3">
    <location>
        <position position="152"/>
    </location>
</feature>
<dbReference type="Proteomes" id="UP000019384">
    <property type="component" value="Unassembled WGS sequence"/>
</dbReference>
<evidence type="ECO:0000313" key="6">
    <source>
        <dbReference type="EMBL" id="CDK25120.1"/>
    </source>
</evidence>